<proteinExistence type="inferred from homology"/>
<dbReference type="GO" id="GO:0006094">
    <property type="term" value="P:gluconeogenesis"/>
    <property type="evidence" value="ECO:0007669"/>
    <property type="project" value="UniProtKB-UniPathway"/>
</dbReference>
<dbReference type="RefSeq" id="WP_103103283.1">
    <property type="nucleotide sequence ID" value="NZ_BDEC01000006.1"/>
</dbReference>
<protein>
    <recommendedName>
        <fullName evidence="3">Triosephosphate isomerase</fullName>
        <ecNumber evidence="3">5.3.1.1</ecNumber>
    </recommendedName>
</protein>
<dbReference type="SUPFAM" id="SSF51351">
    <property type="entry name" value="Triosephosphate isomerase (TIM)"/>
    <property type="match status" value="1"/>
</dbReference>
<dbReference type="Proteomes" id="UP000236214">
    <property type="component" value="Unassembled WGS sequence"/>
</dbReference>
<sequence length="191" mass="21946">MKNRKPLVAMTWTMRQNKSLEARTYAKQLRKLLGEEQQIDLVLFPSMGTIYVAAEELKNSNIQVGAQTISSYQYGQYSGEYSIESLLDIGGKYIEIGHWERRMLFGETEAMINQKVLLALKNQVQPILCVGEQNKETDLQDMDYHKVYLEIKRQLFNGLLDVEKNELANIIIAYTPRWAVGQSLAGMCQVY</sequence>
<dbReference type="GO" id="GO:0019563">
    <property type="term" value="P:glycerol catabolic process"/>
    <property type="evidence" value="ECO:0007669"/>
    <property type="project" value="TreeGrafter"/>
</dbReference>
<organism evidence="4 5">
    <name type="scientific">Tetragenococcus halophilus subsp. halophilus</name>
    <dbReference type="NCBI Taxonomy" id="1513897"/>
    <lineage>
        <taxon>Bacteria</taxon>
        <taxon>Bacillati</taxon>
        <taxon>Bacillota</taxon>
        <taxon>Bacilli</taxon>
        <taxon>Lactobacillales</taxon>
        <taxon>Enterococcaceae</taxon>
        <taxon>Tetragenococcus</taxon>
    </lineage>
</organism>
<gene>
    <name evidence="4" type="ORF">TEHN7118_0191</name>
</gene>
<evidence type="ECO:0000256" key="3">
    <source>
        <dbReference type="RuleBase" id="RU363013"/>
    </source>
</evidence>
<dbReference type="GO" id="GO:0006096">
    <property type="term" value="P:glycolytic process"/>
    <property type="evidence" value="ECO:0007669"/>
    <property type="project" value="UniProtKB-UniPathway"/>
</dbReference>
<dbReference type="PANTHER" id="PTHR21139">
    <property type="entry name" value="TRIOSEPHOSPHATE ISOMERASE"/>
    <property type="match status" value="1"/>
</dbReference>
<evidence type="ECO:0000256" key="1">
    <source>
        <dbReference type="ARBA" id="ARBA00007422"/>
    </source>
</evidence>
<dbReference type="PANTHER" id="PTHR21139:SF42">
    <property type="entry name" value="TRIOSEPHOSPHATE ISOMERASE"/>
    <property type="match status" value="1"/>
</dbReference>
<dbReference type="InterPro" id="IPR013785">
    <property type="entry name" value="Aldolase_TIM"/>
</dbReference>
<comment type="subunit">
    <text evidence="3">Homodimer.</text>
</comment>
<dbReference type="GO" id="GO:0046166">
    <property type="term" value="P:glyceraldehyde-3-phosphate biosynthetic process"/>
    <property type="evidence" value="ECO:0007669"/>
    <property type="project" value="TreeGrafter"/>
</dbReference>
<accession>A0A2H6CQW3</accession>
<dbReference type="GO" id="GO:0004807">
    <property type="term" value="F:triose-phosphate isomerase activity"/>
    <property type="evidence" value="ECO:0007669"/>
    <property type="project" value="UniProtKB-EC"/>
</dbReference>
<comment type="subcellular location">
    <subcellularLocation>
        <location evidence="3">Cytoplasm</location>
    </subcellularLocation>
</comment>
<dbReference type="InterPro" id="IPR035990">
    <property type="entry name" value="TIM_sf"/>
</dbReference>
<keyword evidence="3" id="KW-0312">Gluconeogenesis</keyword>
<evidence type="ECO:0000256" key="2">
    <source>
        <dbReference type="ARBA" id="ARBA00023235"/>
    </source>
</evidence>
<name>A0A2H6CQW3_TETHA</name>
<dbReference type="UniPathway" id="UPA00138"/>
<dbReference type="PROSITE" id="PS51440">
    <property type="entry name" value="TIM_2"/>
    <property type="match status" value="1"/>
</dbReference>
<dbReference type="CDD" id="cd00311">
    <property type="entry name" value="TIM"/>
    <property type="match status" value="1"/>
</dbReference>
<keyword evidence="3" id="KW-0324">Glycolysis</keyword>
<keyword evidence="2 3" id="KW-0413">Isomerase</keyword>
<dbReference type="Pfam" id="PF00121">
    <property type="entry name" value="TIM"/>
    <property type="match status" value="1"/>
</dbReference>
<comment type="caution">
    <text evidence="4">The sequence shown here is derived from an EMBL/GenBank/DDBJ whole genome shotgun (WGS) entry which is preliminary data.</text>
</comment>
<dbReference type="GO" id="GO:0005829">
    <property type="term" value="C:cytosol"/>
    <property type="evidence" value="ECO:0007669"/>
    <property type="project" value="TreeGrafter"/>
</dbReference>
<comment type="pathway">
    <text evidence="3">Carbohydrate biosynthesis; gluconeogenesis.</text>
</comment>
<dbReference type="InterPro" id="IPR000652">
    <property type="entry name" value="Triosephosphate_isomerase"/>
</dbReference>
<evidence type="ECO:0000313" key="5">
    <source>
        <dbReference type="Proteomes" id="UP000236214"/>
    </source>
</evidence>
<evidence type="ECO:0000313" key="4">
    <source>
        <dbReference type="EMBL" id="GBD67385.1"/>
    </source>
</evidence>
<comment type="pathway">
    <text evidence="3">Carbohydrate degradation; glycolysis; D-glyceraldehyde 3-phosphate from glycerone phosphate: step 1/1.</text>
</comment>
<dbReference type="EMBL" id="BDEC01000006">
    <property type="protein sequence ID" value="GBD67385.1"/>
    <property type="molecule type" value="Genomic_DNA"/>
</dbReference>
<comment type="similarity">
    <text evidence="1 3">Belongs to the triosephosphate isomerase family.</text>
</comment>
<dbReference type="AlphaFoldDB" id="A0A2H6CQW3"/>
<keyword evidence="5" id="KW-1185">Reference proteome</keyword>
<comment type="catalytic activity">
    <reaction evidence="3">
        <text>D-glyceraldehyde 3-phosphate = dihydroxyacetone phosphate</text>
        <dbReference type="Rhea" id="RHEA:18585"/>
        <dbReference type="ChEBI" id="CHEBI:57642"/>
        <dbReference type="ChEBI" id="CHEBI:59776"/>
        <dbReference type="EC" id="5.3.1.1"/>
    </reaction>
</comment>
<dbReference type="Gene3D" id="3.20.20.70">
    <property type="entry name" value="Aldolase class I"/>
    <property type="match status" value="1"/>
</dbReference>
<dbReference type="EC" id="5.3.1.1" evidence="3"/>
<reference evidence="4 5" key="1">
    <citation type="submission" date="2016-05" db="EMBL/GenBank/DDBJ databases">
        <title>Whole genome sequencing of Tetragenococcus halophilus subsp. halophilus NISL 7118.</title>
        <authorList>
            <person name="Shiwa Y."/>
            <person name="Nishimura I."/>
            <person name="Yoshikawa H."/>
            <person name="Koyama Y."/>
            <person name="Oguma T."/>
        </authorList>
    </citation>
    <scope>NUCLEOTIDE SEQUENCE [LARGE SCALE GENOMIC DNA]</scope>
    <source>
        <strain evidence="4 5">NISL 7118</strain>
    </source>
</reference>
<dbReference type="UniPathway" id="UPA00109">
    <property type="reaction ID" value="UER00189"/>
</dbReference>
<keyword evidence="3" id="KW-0963">Cytoplasm</keyword>